<dbReference type="Proteomes" id="UP001385951">
    <property type="component" value="Unassembled WGS sequence"/>
</dbReference>
<accession>A0AAW0FGE1</accession>
<protein>
    <submittedName>
        <fullName evidence="1">Uncharacterized protein</fullName>
    </submittedName>
</protein>
<proteinExistence type="predicted"/>
<dbReference type="EMBL" id="JASBNA010000073">
    <property type="protein sequence ID" value="KAK7678347.1"/>
    <property type="molecule type" value="Genomic_DNA"/>
</dbReference>
<evidence type="ECO:0000313" key="1">
    <source>
        <dbReference type="EMBL" id="KAK7678347.1"/>
    </source>
</evidence>
<reference evidence="1 2" key="1">
    <citation type="submission" date="2022-09" db="EMBL/GenBank/DDBJ databases">
        <authorList>
            <person name="Palmer J.M."/>
        </authorList>
    </citation>
    <scope>NUCLEOTIDE SEQUENCE [LARGE SCALE GENOMIC DNA]</scope>
    <source>
        <strain evidence="1 2">DSM 7382</strain>
    </source>
</reference>
<organism evidence="1 2">
    <name type="scientific">Cerrena zonata</name>
    <dbReference type="NCBI Taxonomy" id="2478898"/>
    <lineage>
        <taxon>Eukaryota</taxon>
        <taxon>Fungi</taxon>
        <taxon>Dikarya</taxon>
        <taxon>Basidiomycota</taxon>
        <taxon>Agaricomycotina</taxon>
        <taxon>Agaricomycetes</taxon>
        <taxon>Polyporales</taxon>
        <taxon>Cerrenaceae</taxon>
        <taxon>Cerrena</taxon>
    </lineage>
</organism>
<dbReference type="AlphaFoldDB" id="A0AAW0FGE1"/>
<comment type="caution">
    <text evidence="1">The sequence shown here is derived from an EMBL/GenBank/DDBJ whole genome shotgun (WGS) entry which is preliminary data.</text>
</comment>
<gene>
    <name evidence="1" type="ORF">QCA50_018696</name>
</gene>
<evidence type="ECO:0000313" key="2">
    <source>
        <dbReference type="Proteomes" id="UP001385951"/>
    </source>
</evidence>
<sequence>MPDVYIRSLEDIWIDDDNYDRLNTNLWNEFIQSLNADWSDSTTPVHPELVTVRGRFLKSFCSGNSPVVR</sequence>
<keyword evidence="2" id="KW-1185">Reference proteome</keyword>
<name>A0AAW0FGE1_9APHY</name>